<feature type="domain" description="Glucose-methanol-choline oxidoreductase N-terminal" evidence="6">
    <location>
        <begin position="295"/>
        <end position="309"/>
    </location>
</feature>
<dbReference type="InterPro" id="IPR007867">
    <property type="entry name" value="GMC_OxRtase_C"/>
</dbReference>
<evidence type="ECO:0000256" key="3">
    <source>
        <dbReference type="ARBA" id="ARBA00022630"/>
    </source>
</evidence>
<evidence type="ECO:0000256" key="5">
    <source>
        <dbReference type="PIRSR" id="PIRSR000137-2"/>
    </source>
</evidence>
<dbReference type="OrthoDB" id="269227at2759"/>
<dbReference type="Gene3D" id="3.30.560.10">
    <property type="entry name" value="Glucose Oxidase, domain 3"/>
    <property type="match status" value="1"/>
</dbReference>
<dbReference type="Pfam" id="PF05199">
    <property type="entry name" value="GMC_oxred_C"/>
    <property type="match status" value="1"/>
</dbReference>
<dbReference type="GO" id="GO:0019285">
    <property type="term" value="P:glycine betaine biosynthetic process from choline"/>
    <property type="evidence" value="ECO:0007669"/>
    <property type="project" value="TreeGrafter"/>
</dbReference>
<protein>
    <recommendedName>
        <fullName evidence="6">Glucose-methanol-choline oxidoreductase N-terminal domain-containing protein</fullName>
    </recommendedName>
</protein>
<dbReference type="SUPFAM" id="SSF54373">
    <property type="entry name" value="FAD-linked reductases, C-terminal domain"/>
    <property type="match status" value="1"/>
</dbReference>
<reference evidence="8" key="1">
    <citation type="journal article" date="2023" name="Commun. Biol.">
        <title>Genome analysis of Parmales, the sister group of diatoms, reveals the evolutionary specialization of diatoms from phago-mixotrophs to photoautotrophs.</title>
        <authorList>
            <person name="Ban H."/>
            <person name="Sato S."/>
            <person name="Yoshikawa S."/>
            <person name="Yamada K."/>
            <person name="Nakamura Y."/>
            <person name="Ichinomiya M."/>
            <person name="Sato N."/>
            <person name="Blanc-Mathieu R."/>
            <person name="Endo H."/>
            <person name="Kuwata A."/>
            <person name="Ogata H."/>
        </authorList>
    </citation>
    <scope>NUCLEOTIDE SEQUENCE [LARGE SCALE GENOMIC DNA]</scope>
    <source>
        <strain evidence="8">NIES 3701</strain>
    </source>
</reference>
<evidence type="ECO:0000256" key="1">
    <source>
        <dbReference type="ARBA" id="ARBA00001974"/>
    </source>
</evidence>
<name>A0A9W7BMM4_9STRA</name>
<evidence type="ECO:0000256" key="2">
    <source>
        <dbReference type="ARBA" id="ARBA00010790"/>
    </source>
</evidence>
<dbReference type="Gene3D" id="3.50.50.60">
    <property type="entry name" value="FAD/NAD(P)-binding domain"/>
    <property type="match status" value="1"/>
</dbReference>
<dbReference type="GO" id="GO:0050660">
    <property type="term" value="F:flavin adenine dinucleotide binding"/>
    <property type="evidence" value="ECO:0007669"/>
    <property type="project" value="InterPro"/>
</dbReference>
<dbReference type="PANTHER" id="PTHR11552">
    <property type="entry name" value="GLUCOSE-METHANOL-CHOLINE GMC OXIDOREDUCTASE"/>
    <property type="match status" value="1"/>
</dbReference>
<dbReference type="AlphaFoldDB" id="A0A9W7BMM4"/>
<evidence type="ECO:0000313" key="8">
    <source>
        <dbReference type="Proteomes" id="UP001165085"/>
    </source>
</evidence>
<dbReference type="GO" id="GO:0008812">
    <property type="term" value="F:choline dehydrogenase activity"/>
    <property type="evidence" value="ECO:0007669"/>
    <property type="project" value="TreeGrafter"/>
</dbReference>
<dbReference type="InterPro" id="IPR000172">
    <property type="entry name" value="GMC_OxRdtase_N"/>
</dbReference>
<keyword evidence="8" id="KW-1185">Reference proteome</keyword>
<dbReference type="EMBL" id="BRXY01000357">
    <property type="protein sequence ID" value="GMH89393.1"/>
    <property type="molecule type" value="Genomic_DNA"/>
</dbReference>
<dbReference type="GO" id="GO:0016020">
    <property type="term" value="C:membrane"/>
    <property type="evidence" value="ECO:0007669"/>
    <property type="project" value="TreeGrafter"/>
</dbReference>
<accession>A0A9W7BMM4</accession>
<sequence length="600" mass="64764">MKLSLLALLPVATAFTSPASTNGLSRAQVAEKKICEAPYDYIIAGGGLAGCVLAERLSQDPSTRVLLLEAGSDDYKNKFINIPAGILRLFKSKFDWQHETKGDKNANGRNIFLARGKVLGGSSCTNVLLHHRGSKQDYDEWGNGWSGDEVLPYFLRTQDDRTGRVESNSKYHSTGGEWTMSEVRYQNPLSKKFLEVGEGVLGKNDDFNDWDRQQDGVGRFQVSERNGCRESGATAFLEKALKRENLEVRTNAMIRQVDFASTAAVGVTYNLIGDDTNADFSPVLAKDGEVILSAGAIASPQILMASGIGPRDHLEDLSIPVISDLEGVGENLQDHPAAVVSFETPKKGVSVTSKLRIKGTKLNNPIPILKWFTRGKGELTSVGCDHGAFVKTGADAQADLQMRFLPARAMGPDGMTTFTQFRNTKNHPDGYSFQSVATRAKSCGKVRLASSNTQVKPIIDGGYLSDPADIATLREGIKLSRKLGAQFDEYVGEEIFPGKDVQSDAEIDQYIRDSVHTANALVGTCKMGSSADKTAVVTSDLKVKGVTGLRVVDSSVFPKIPGGQTGTPTVMVAERAAEFIKDPSKAPMAESAEREMAAAV</sequence>
<proteinExistence type="inferred from homology"/>
<comment type="similarity">
    <text evidence="2">Belongs to the GMC oxidoreductase family.</text>
</comment>
<comment type="caution">
    <text evidence="7">The sequence shown here is derived from an EMBL/GenBank/DDBJ whole genome shotgun (WGS) entry which is preliminary data.</text>
</comment>
<dbReference type="Pfam" id="PF00732">
    <property type="entry name" value="GMC_oxred_N"/>
    <property type="match status" value="1"/>
</dbReference>
<organism evidence="7 8">
    <name type="scientific">Triparma strigata</name>
    <dbReference type="NCBI Taxonomy" id="1606541"/>
    <lineage>
        <taxon>Eukaryota</taxon>
        <taxon>Sar</taxon>
        <taxon>Stramenopiles</taxon>
        <taxon>Ochrophyta</taxon>
        <taxon>Bolidophyceae</taxon>
        <taxon>Parmales</taxon>
        <taxon>Triparmaceae</taxon>
        <taxon>Triparma</taxon>
    </lineage>
</organism>
<dbReference type="PROSITE" id="PS00624">
    <property type="entry name" value="GMC_OXRED_2"/>
    <property type="match status" value="1"/>
</dbReference>
<dbReference type="SUPFAM" id="SSF51905">
    <property type="entry name" value="FAD/NAD(P)-binding domain"/>
    <property type="match status" value="1"/>
</dbReference>
<dbReference type="PIRSF" id="PIRSF000137">
    <property type="entry name" value="Alcohol_oxidase"/>
    <property type="match status" value="1"/>
</dbReference>
<gene>
    <name evidence="7" type="ORF">TrST_g2315</name>
</gene>
<evidence type="ECO:0000256" key="4">
    <source>
        <dbReference type="ARBA" id="ARBA00022827"/>
    </source>
</evidence>
<dbReference type="InterPro" id="IPR036188">
    <property type="entry name" value="FAD/NAD-bd_sf"/>
</dbReference>
<dbReference type="PANTHER" id="PTHR11552:SF147">
    <property type="entry name" value="CHOLINE DEHYDROGENASE, MITOCHONDRIAL"/>
    <property type="match status" value="1"/>
</dbReference>
<dbReference type="Proteomes" id="UP001165085">
    <property type="component" value="Unassembled WGS sequence"/>
</dbReference>
<evidence type="ECO:0000313" key="7">
    <source>
        <dbReference type="EMBL" id="GMH89393.1"/>
    </source>
</evidence>
<dbReference type="InterPro" id="IPR012132">
    <property type="entry name" value="GMC_OxRdtase"/>
</dbReference>
<keyword evidence="4 5" id="KW-0274">FAD</keyword>
<comment type="cofactor">
    <cofactor evidence="1 5">
        <name>FAD</name>
        <dbReference type="ChEBI" id="CHEBI:57692"/>
    </cofactor>
</comment>
<feature type="binding site" evidence="5">
    <location>
        <position position="118"/>
    </location>
    <ligand>
        <name>FAD</name>
        <dbReference type="ChEBI" id="CHEBI:57692"/>
    </ligand>
</feature>
<evidence type="ECO:0000259" key="6">
    <source>
        <dbReference type="PROSITE" id="PS00624"/>
    </source>
</evidence>
<keyword evidence="3" id="KW-0285">Flavoprotein</keyword>